<reference evidence="5" key="1">
    <citation type="journal article" date="2021" name="PeerJ">
        <title>Extensive microbial diversity within the chicken gut microbiome revealed by metagenomics and culture.</title>
        <authorList>
            <person name="Gilroy R."/>
            <person name="Ravi A."/>
            <person name="Getino M."/>
            <person name="Pursley I."/>
            <person name="Horton D.L."/>
            <person name="Alikhan N.F."/>
            <person name="Baker D."/>
            <person name="Gharbi K."/>
            <person name="Hall N."/>
            <person name="Watson M."/>
            <person name="Adriaenssens E.M."/>
            <person name="Foster-Nyarko E."/>
            <person name="Jarju S."/>
            <person name="Secka A."/>
            <person name="Antonio M."/>
            <person name="Oren A."/>
            <person name="Chaudhuri R.R."/>
            <person name="La Ragione R."/>
            <person name="Hildebrand F."/>
            <person name="Pallen M.J."/>
        </authorList>
    </citation>
    <scope>NUCLEOTIDE SEQUENCE</scope>
    <source>
        <strain evidence="5">CHK192-2623</strain>
    </source>
</reference>
<dbReference type="SUPFAM" id="SSF56349">
    <property type="entry name" value="DNA breaking-rejoining enzymes"/>
    <property type="match status" value="1"/>
</dbReference>
<dbReference type="InterPro" id="IPR025269">
    <property type="entry name" value="SAM-like_dom"/>
</dbReference>
<accession>A0A921EI66</accession>
<evidence type="ECO:0000313" key="5">
    <source>
        <dbReference type="EMBL" id="HJE48928.1"/>
    </source>
</evidence>
<evidence type="ECO:0000256" key="1">
    <source>
        <dbReference type="ARBA" id="ARBA00008857"/>
    </source>
</evidence>
<feature type="domain" description="Tyr recombinase" evidence="4">
    <location>
        <begin position="188"/>
        <end position="389"/>
    </location>
</feature>
<dbReference type="PROSITE" id="PS51898">
    <property type="entry name" value="TYR_RECOMBINASE"/>
    <property type="match status" value="1"/>
</dbReference>
<dbReference type="InterPro" id="IPR013762">
    <property type="entry name" value="Integrase-like_cat_sf"/>
</dbReference>
<dbReference type="InterPro" id="IPR011010">
    <property type="entry name" value="DNA_brk_join_enz"/>
</dbReference>
<evidence type="ECO:0000256" key="3">
    <source>
        <dbReference type="ARBA" id="ARBA00023172"/>
    </source>
</evidence>
<evidence type="ECO:0000313" key="6">
    <source>
        <dbReference type="Proteomes" id="UP000732527"/>
    </source>
</evidence>
<comment type="caution">
    <text evidence="5">The sequence shown here is derived from an EMBL/GenBank/DDBJ whole genome shotgun (WGS) entry which is preliminary data.</text>
</comment>
<dbReference type="InterPro" id="IPR050090">
    <property type="entry name" value="Tyrosine_recombinase_XerCD"/>
</dbReference>
<proteinExistence type="inferred from homology"/>
<dbReference type="Gene3D" id="1.10.150.130">
    <property type="match status" value="1"/>
</dbReference>
<dbReference type="InterPro" id="IPR010998">
    <property type="entry name" value="Integrase_recombinase_N"/>
</dbReference>
<comment type="similarity">
    <text evidence="1">Belongs to the 'phage' integrase family.</text>
</comment>
<dbReference type="GO" id="GO:0006310">
    <property type="term" value="P:DNA recombination"/>
    <property type="evidence" value="ECO:0007669"/>
    <property type="project" value="UniProtKB-KW"/>
</dbReference>
<reference evidence="5" key="2">
    <citation type="submission" date="2021-09" db="EMBL/GenBank/DDBJ databases">
        <authorList>
            <person name="Gilroy R."/>
        </authorList>
    </citation>
    <scope>NUCLEOTIDE SEQUENCE</scope>
    <source>
        <strain evidence="5">CHK192-2623</strain>
    </source>
</reference>
<dbReference type="Proteomes" id="UP000732527">
    <property type="component" value="Unassembled WGS sequence"/>
</dbReference>
<dbReference type="PANTHER" id="PTHR30349:SF64">
    <property type="entry name" value="PROPHAGE INTEGRASE INTD-RELATED"/>
    <property type="match status" value="1"/>
</dbReference>
<dbReference type="Gene3D" id="1.10.443.10">
    <property type="entry name" value="Intergrase catalytic core"/>
    <property type="match status" value="1"/>
</dbReference>
<evidence type="ECO:0000259" key="4">
    <source>
        <dbReference type="PROSITE" id="PS51898"/>
    </source>
</evidence>
<keyword evidence="3" id="KW-0233">DNA recombination</keyword>
<dbReference type="InterPro" id="IPR002104">
    <property type="entry name" value="Integrase_catalytic"/>
</dbReference>
<dbReference type="Pfam" id="PF00589">
    <property type="entry name" value="Phage_integrase"/>
    <property type="match status" value="1"/>
</dbReference>
<dbReference type="EMBL" id="DYYQ01000011">
    <property type="protein sequence ID" value="HJE48928.1"/>
    <property type="molecule type" value="Genomic_DNA"/>
</dbReference>
<gene>
    <name evidence="5" type="ORF">K8V69_01900</name>
</gene>
<dbReference type="AlphaFoldDB" id="A0A921EI66"/>
<dbReference type="GO" id="GO:0015074">
    <property type="term" value="P:DNA integration"/>
    <property type="evidence" value="ECO:0007669"/>
    <property type="project" value="InterPro"/>
</dbReference>
<dbReference type="CDD" id="cd01189">
    <property type="entry name" value="INT_ICEBs1_C_like"/>
    <property type="match status" value="1"/>
</dbReference>
<protein>
    <submittedName>
        <fullName evidence="5">Site-specific integrase</fullName>
    </submittedName>
</protein>
<name>A0A921EI66_LACJH</name>
<dbReference type="PANTHER" id="PTHR30349">
    <property type="entry name" value="PHAGE INTEGRASE-RELATED"/>
    <property type="match status" value="1"/>
</dbReference>
<evidence type="ECO:0000256" key="2">
    <source>
        <dbReference type="ARBA" id="ARBA00023125"/>
    </source>
</evidence>
<dbReference type="GO" id="GO:0003677">
    <property type="term" value="F:DNA binding"/>
    <property type="evidence" value="ECO:0007669"/>
    <property type="project" value="UniProtKB-KW"/>
</dbReference>
<organism evidence="5 6">
    <name type="scientific">Lactobacillus johnsonii</name>
    <dbReference type="NCBI Taxonomy" id="33959"/>
    <lineage>
        <taxon>Bacteria</taxon>
        <taxon>Bacillati</taxon>
        <taxon>Bacillota</taxon>
        <taxon>Bacilli</taxon>
        <taxon>Lactobacillales</taxon>
        <taxon>Lactobacillaceae</taxon>
        <taxon>Lactobacillus</taxon>
    </lineage>
</organism>
<keyword evidence="2" id="KW-0238">DNA-binding</keyword>
<sequence>MTTKEYSMNCVPLKNGKFQYRQRYADPLLSTPKNTVFKYACVTLNKDTKQAQNKAREILTQKIAKKLHGASLSSQITFGQIADDYKNTAKKRLAYTTYYSKSGSLNKIRALIGENTLAANLSTQYFNRFFDNLLYRDKPLSNATVTSYKSIINQCYEEAVRHGLLSTNPIRDVKINYRSEVQKRRNEIEKKYFEESELTVIFDDIRKVNRPDIADILEFQVKTGMRIGEASALQVKNIVKHGDNYYARVTGDLYQVRKPKPGTKAVRKSKGAKNATSNRDVLLSPSAQKIAIRLIKNKKANDYIFKNNRSPQGFFKPTKLDLFLKGVKKRTKIDKIFTTHTFRHSYISILAQKGVPLQIIQQQTGHSNSRVISQIYLHITKKAQQDFANKLKEINF</sequence>
<dbReference type="Pfam" id="PF13102">
    <property type="entry name" value="Phage_int_SAM_5"/>
    <property type="match status" value="1"/>
</dbReference>